<evidence type="ECO:0000259" key="1">
    <source>
        <dbReference type="Pfam" id="PF13271"/>
    </source>
</evidence>
<protein>
    <submittedName>
        <fullName evidence="2">DUF4062 domain-containing protein</fullName>
    </submittedName>
</protein>
<organism evidence="2 3">
    <name type="scientific">Hoeflea ulvae</name>
    <dbReference type="NCBI Taxonomy" id="2983764"/>
    <lineage>
        <taxon>Bacteria</taxon>
        <taxon>Pseudomonadati</taxon>
        <taxon>Pseudomonadota</taxon>
        <taxon>Alphaproteobacteria</taxon>
        <taxon>Hyphomicrobiales</taxon>
        <taxon>Rhizobiaceae</taxon>
        <taxon>Hoeflea</taxon>
    </lineage>
</organism>
<evidence type="ECO:0000313" key="2">
    <source>
        <dbReference type="EMBL" id="MCY0095289.1"/>
    </source>
</evidence>
<dbReference type="InterPro" id="IPR025139">
    <property type="entry name" value="DUF4062"/>
</dbReference>
<proteinExistence type="predicted"/>
<dbReference type="Pfam" id="PF13271">
    <property type="entry name" value="DUF4062"/>
    <property type="match status" value="1"/>
</dbReference>
<name>A0ABT3YHB0_9HYPH</name>
<reference evidence="2" key="1">
    <citation type="submission" date="2022-10" db="EMBL/GenBank/DDBJ databases">
        <title>Hoeflea sp. J2-29, isolated from marine algae.</title>
        <authorList>
            <person name="Kristyanto S."/>
            <person name="Kim J.M."/>
            <person name="Jeon C.O."/>
        </authorList>
    </citation>
    <scope>NUCLEOTIDE SEQUENCE</scope>
    <source>
        <strain evidence="2">J2-29</strain>
    </source>
</reference>
<feature type="domain" description="DUF4062" evidence="1">
    <location>
        <begin position="7"/>
        <end position="88"/>
    </location>
</feature>
<gene>
    <name evidence="2" type="ORF">OEG82_14850</name>
</gene>
<comment type="caution">
    <text evidence="2">The sequence shown here is derived from an EMBL/GenBank/DDBJ whole genome shotgun (WGS) entry which is preliminary data.</text>
</comment>
<dbReference type="Proteomes" id="UP001081283">
    <property type="component" value="Unassembled WGS sequence"/>
</dbReference>
<keyword evidence="3" id="KW-1185">Reference proteome</keyword>
<accession>A0ABT3YHB0</accession>
<evidence type="ECO:0000313" key="3">
    <source>
        <dbReference type="Proteomes" id="UP001081283"/>
    </source>
</evidence>
<sequence length="326" mass="37182">MDNKIYQIFISSTYSDLQEERRTVAEAISKSGQIPAGMEYFPASSQHQFEYIKRIIDRCDYYVLLIAGRYGSLAPSGISYTEEEYRYALSKKIPVLAFLYKNVGKIPSENVETQEDKLDSLERFRTDVASNRIVDFWEDAKELPGKVAISVTQEINLNPGKGWIRGDMAAAPELFTELAELRRENESLKTAKIHQVPSDTAMSSTDRKLALEYEKSGPLFTSISDPKNVRNFAKFEISIKEILIKFHKELIKDNPKIDLNEIIPNYNSNSYGHQSKQKLTDESRDKVLFSLKALNLISFERSHTGNPQKIEITKEGKSALMDIMSE</sequence>
<dbReference type="RefSeq" id="WP_267613177.1">
    <property type="nucleotide sequence ID" value="NZ_JAOVZQ010000001.1"/>
</dbReference>
<dbReference type="EMBL" id="JAOVZQ010000001">
    <property type="protein sequence ID" value="MCY0095289.1"/>
    <property type="molecule type" value="Genomic_DNA"/>
</dbReference>